<evidence type="ECO:0000313" key="3">
    <source>
        <dbReference type="Proteomes" id="UP000288259"/>
    </source>
</evidence>
<dbReference type="Proteomes" id="UP000288259">
    <property type="component" value="Unassembled WGS sequence"/>
</dbReference>
<gene>
    <name evidence="2" type="ORF">CWI71_08315</name>
</gene>
<dbReference type="InterPro" id="IPR010982">
    <property type="entry name" value="Lambda_DNA-bd_dom_sf"/>
</dbReference>
<dbReference type="Pfam" id="PF07022">
    <property type="entry name" value="Phage_CI_repr"/>
    <property type="match status" value="1"/>
</dbReference>
<dbReference type="Gene3D" id="1.10.260.40">
    <property type="entry name" value="lambda repressor-like DNA-binding domains"/>
    <property type="match status" value="1"/>
</dbReference>
<dbReference type="AlphaFoldDB" id="A0A432YEP8"/>
<sequence>MSNDAHLNSTHRLQKSKAEMLSMEECVTRLKLYYGDQSLASLMRYLGIPTSTYSNWRKRGTVTYDHLVQGLIRAGISLDWFFAPQRQLDYPRPSQLHLAESNGGGYQRQQNDTNEVLAALAEVKPYLQRYQLSETQVNQSLLLQTYLAARADHVSVDFALDKVAQALRVCQKEQENAAQD</sequence>
<evidence type="ECO:0000259" key="1">
    <source>
        <dbReference type="Pfam" id="PF07022"/>
    </source>
</evidence>
<proteinExistence type="predicted"/>
<feature type="domain" description="Bacteriophage CI repressor N-terminal" evidence="1">
    <location>
        <begin position="27"/>
        <end position="81"/>
    </location>
</feature>
<dbReference type="EMBL" id="PIPY01000008">
    <property type="protein sequence ID" value="RUO59423.1"/>
    <property type="molecule type" value="Genomic_DNA"/>
</dbReference>
<dbReference type="InterPro" id="IPR010744">
    <property type="entry name" value="Phage_CI_N"/>
</dbReference>
<organism evidence="2 3">
    <name type="scientific">Pseudidiomarina insulisalsae</name>
    <dbReference type="NCBI Taxonomy" id="575789"/>
    <lineage>
        <taxon>Bacteria</taxon>
        <taxon>Pseudomonadati</taxon>
        <taxon>Pseudomonadota</taxon>
        <taxon>Gammaproteobacteria</taxon>
        <taxon>Alteromonadales</taxon>
        <taxon>Idiomarinaceae</taxon>
        <taxon>Pseudidiomarina</taxon>
    </lineage>
</organism>
<dbReference type="GO" id="GO:0003677">
    <property type="term" value="F:DNA binding"/>
    <property type="evidence" value="ECO:0007669"/>
    <property type="project" value="InterPro"/>
</dbReference>
<evidence type="ECO:0000313" key="2">
    <source>
        <dbReference type="EMBL" id="RUO59423.1"/>
    </source>
</evidence>
<dbReference type="GO" id="GO:0045892">
    <property type="term" value="P:negative regulation of DNA-templated transcription"/>
    <property type="evidence" value="ECO:0007669"/>
    <property type="project" value="InterPro"/>
</dbReference>
<accession>A0A432YEP8</accession>
<reference evidence="3" key="1">
    <citation type="journal article" date="2018" name="Front. Microbiol.">
        <title>Genome-Based Analysis Reveals the Taxonomy and Diversity of the Family Idiomarinaceae.</title>
        <authorList>
            <person name="Liu Y."/>
            <person name="Lai Q."/>
            <person name="Shao Z."/>
        </authorList>
    </citation>
    <scope>NUCLEOTIDE SEQUENCE [LARGE SCALE GENOMIC DNA]</scope>
    <source>
        <strain evidence="3">CVS-6</strain>
    </source>
</reference>
<name>A0A432YEP8_9GAMM</name>
<keyword evidence="3" id="KW-1185">Reference proteome</keyword>
<comment type="caution">
    <text evidence="2">The sequence shown here is derived from an EMBL/GenBank/DDBJ whole genome shotgun (WGS) entry which is preliminary data.</text>
</comment>
<protein>
    <recommendedName>
        <fullName evidence="1">Bacteriophage CI repressor N-terminal domain-containing protein</fullName>
    </recommendedName>
</protein>